<evidence type="ECO:0000313" key="2">
    <source>
        <dbReference type="EMBL" id="MEX0426152.1"/>
    </source>
</evidence>
<reference evidence="2 3" key="1">
    <citation type="submission" date="2024-07" db="EMBL/GenBank/DDBJ databases">
        <authorList>
            <person name="Lee S."/>
            <person name="Kang M."/>
        </authorList>
    </citation>
    <scope>NUCLEOTIDE SEQUENCE [LARGE SCALE GENOMIC DNA]</scope>
    <source>
        <strain evidence="2 3">DS6</strain>
    </source>
</reference>
<gene>
    <name evidence="2" type="ORF">AB3X52_00865</name>
</gene>
<feature type="transmembrane region" description="Helical" evidence="1">
    <location>
        <begin position="43"/>
        <end position="61"/>
    </location>
</feature>
<organism evidence="2 3">
    <name type="scientific">Nocardioides eburneus</name>
    <dbReference type="NCBI Taxonomy" id="3231482"/>
    <lineage>
        <taxon>Bacteria</taxon>
        <taxon>Bacillati</taxon>
        <taxon>Actinomycetota</taxon>
        <taxon>Actinomycetes</taxon>
        <taxon>Propionibacteriales</taxon>
        <taxon>Nocardioidaceae</taxon>
        <taxon>Nocardioides</taxon>
    </lineage>
</organism>
<keyword evidence="1" id="KW-0812">Transmembrane</keyword>
<feature type="transmembrane region" description="Helical" evidence="1">
    <location>
        <begin position="73"/>
        <end position="96"/>
    </location>
</feature>
<name>A0ABV3SUX1_9ACTN</name>
<feature type="transmembrane region" description="Helical" evidence="1">
    <location>
        <begin position="12"/>
        <end position="31"/>
    </location>
</feature>
<dbReference type="Proteomes" id="UP001556631">
    <property type="component" value="Unassembled WGS sequence"/>
</dbReference>
<protein>
    <submittedName>
        <fullName evidence="2">Uncharacterized protein</fullName>
    </submittedName>
</protein>
<dbReference type="RefSeq" id="WP_367990808.1">
    <property type="nucleotide sequence ID" value="NZ_JBFPJR010000001.1"/>
</dbReference>
<evidence type="ECO:0000313" key="3">
    <source>
        <dbReference type="Proteomes" id="UP001556631"/>
    </source>
</evidence>
<evidence type="ECO:0000256" key="1">
    <source>
        <dbReference type="SAM" id="Phobius"/>
    </source>
</evidence>
<comment type="caution">
    <text evidence="2">The sequence shown here is derived from an EMBL/GenBank/DDBJ whole genome shotgun (WGS) entry which is preliminary data.</text>
</comment>
<dbReference type="EMBL" id="JBFPJR010000001">
    <property type="protein sequence ID" value="MEX0426152.1"/>
    <property type="molecule type" value="Genomic_DNA"/>
</dbReference>
<accession>A0ABV3SUX1</accession>
<proteinExistence type="predicted"/>
<keyword evidence="1" id="KW-0472">Membrane</keyword>
<keyword evidence="1" id="KW-1133">Transmembrane helix</keyword>
<sequence length="100" mass="10963">MTRRWFFSQSIAWIGLVTVVSSLLWAMAPPSVIPPAPLWVEDYVSPLLQAALLGLIATGLIRRTIPRVVGWTALAFIAGALALQALFFAFTLFVTFPANF</sequence>
<keyword evidence="3" id="KW-1185">Reference proteome</keyword>